<dbReference type="AlphaFoldDB" id="A0AA46TJB6"/>
<evidence type="ECO:0000256" key="6">
    <source>
        <dbReference type="ARBA" id="ARBA00039017"/>
    </source>
</evidence>
<dbReference type="PANTHER" id="PTHR11080">
    <property type="entry name" value="PYRAZINAMIDASE/NICOTINAMIDASE"/>
    <property type="match status" value="1"/>
</dbReference>
<dbReference type="InterPro" id="IPR052347">
    <property type="entry name" value="Isochorismatase_Nicotinamidase"/>
</dbReference>
<organism evidence="9 10">
    <name type="scientific">Solicola gregarius</name>
    <dbReference type="NCBI Taxonomy" id="2908642"/>
    <lineage>
        <taxon>Bacteria</taxon>
        <taxon>Bacillati</taxon>
        <taxon>Actinomycetota</taxon>
        <taxon>Actinomycetes</taxon>
        <taxon>Propionibacteriales</taxon>
        <taxon>Nocardioidaceae</taxon>
        <taxon>Solicola</taxon>
    </lineage>
</organism>
<comment type="pathway">
    <text evidence="5">Cofactor biosynthesis; nicotinate biosynthesis; nicotinate from nicotinamide: step 1/1.</text>
</comment>
<dbReference type="Proteomes" id="UP001164390">
    <property type="component" value="Chromosome"/>
</dbReference>
<gene>
    <name evidence="9" type="ORF">L0C25_04300</name>
</gene>
<dbReference type="Pfam" id="PF00857">
    <property type="entry name" value="Isochorismatase"/>
    <property type="match status" value="2"/>
</dbReference>
<dbReference type="KEGG" id="sgrg:L0C25_04300"/>
<dbReference type="CDD" id="cd00431">
    <property type="entry name" value="cysteine_hydrolases"/>
    <property type="match status" value="1"/>
</dbReference>
<accession>A0AA46TJB6</accession>
<feature type="domain" description="Isochorismatase-like" evidence="8">
    <location>
        <begin position="3"/>
        <end position="58"/>
    </location>
</feature>
<dbReference type="GO" id="GO:0019363">
    <property type="term" value="P:pyridine nucleotide biosynthetic process"/>
    <property type="evidence" value="ECO:0007669"/>
    <property type="project" value="UniProtKB-KW"/>
</dbReference>
<evidence type="ECO:0000313" key="10">
    <source>
        <dbReference type="Proteomes" id="UP001164390"/>
    </source>
</evidence>
<dbReference type="EMBL" id="CP094970">
    <property type="protein sequence ID" value="UYM06306.1"/>
    <property type="molecule type" value="Genomic_DNA"/>
</dbReference>
<dbReference type="PANTHER" id="PTHR11080:SF2">
    <property type="entry name" value="LD05707P"/>
    <property type="match status" value="1"/>
</dbReference>
<dbReference type="RefSeq" id="WP_271635195.1">
    <property type="nucleotide sequence ID" value="NZ_CP094970.1"/>
</dbReference>
<feature type="domain" description="Isochorismatase-like" evidence="8">
    <location>
        <begin position="114"/>
        <end position="183"/>
    </location>
</feature>
<dbReference type="InterPro" id="IPR036380">
    <property type="entry name" value="Isochorismatase-like_sf"/>
</dbReference>
<dbReference type="Gene3D" id="3.40.50.850">
    <property type="entry name" value="Isochorismatase-like"/>
    <property type="match status" value="1"/>
</dbReference>
<dbReference type="SUPFAM" id="SSF52499">
    <property type="entry name" value="Isochorismatase-like hydrolases"/>
    <property type="match status" value="1"/>
</dbReference>
<dbReference type="GO" id="GO:0008936">
    <property type="term" value="F:nicotinamidase activity"/>
    <property type="evidence" value="ECO:0007669"/>
    <property type="project" value="UniProtKB-EC"/>
</dbReference>
<proteinExistence type="inferred from homology"/>
<dbReference type="InterPro" id="IPR000868">
    <property type="entry name" value="Isochorismatase-like_dom"/>
</dbReference>
<evidence type="ECO:0000256" key="5">
    <source>
        <dbReference type="ARBA" id="ARBA00037900"/>
    </source>
</evidence>
<keyword evidence="10" id="KW-1185">Reference proteome</keyword>
<evidence type="ECO:0000256" key="2">
    <source>
        <dbReference type="ARBA" id="ARBA00022642"/>
    </source>
</evidence>
<keyword evidence="3" id="KW-0479">Metal-binding</keyword>
<evidence type="ECO:0000259" key="8">
    <source>
        <dbReference type="Pfam" id="PF00857"/>
    </source>
</evidence>
<name>A0AA46TJB6_9ACTN</name>
<evidence type="ECO:0000256" key="4">
    <source>
        <dbReference type="ARBA" id="ARBA00022801"/>
    </source>
</evidence>
<reference evidence="9" key="1">
    <citation type="submission" date="2022-01" db="EMBL/GenBank/DDBJ databases">
        <title>Nocardioidaceae gen. sp. A5X3R13.</title>
        <authorList>
            <person name="Lopez Marin M.A."/>
            <person name="Uhlik O."/>
        </authorList>
    </citation>
    <scope>NUCLEOTIDE SEQUENCE</scope>
    <source>
        <strain evidence="9">A5X3R13</strain>
    </source>
</reference>
<evidence type="ECO:0000313" key="9">
    <source>
        <dbReference type="EMBL" id="UYM06306.1"/>
    </source>
</evidence>
<sequence>MRSALIVVDMQNAFVDPAAGLPVEGADRVVAAVNERVVEAADDGRPVFYTRDVAPIDLPVGDPDGQTDLYPGLNARGTLVDKGPGKNGGFSGFVLTSTAEQVAGEAGDGGLSMLAAHLRRANVEHVTVVGLAADVCVSATARDARRLGYHVTMPLEATAFVHAHADGDEAAIAALTAAGVNITGQRIPG</sequence>
<dbReference type="EC" id="3.5.1.19" evidence="6"/>
<evidence type="ECO:0000256" key="1">
    <source>
        <dbReference type="ARBA" id="ARBA00006336"/>
    </source>
</evidence>
<protein>
    <recommendedName>
        <fullName evidence="6">nicotinamidase</fullName>
        <ecNumber evidence="6">3.5.1.19</ecNumber>
    </recommendedName>
    <alternativeName>
        <fullName evidence="7">Nicotinamide deamidase</fullName>
    </alternativeName>
</protein>
<evidence type="ECO:0000256" key="3">
    <source>
        <dbReference type="ARBA" id="ARBA00022723"/>
    </source>
</evidence>
<keyword evidence="2" id="KW-0662">Pyridine nucleotide biosynthesis</keyword>
<evidence type="ECO:0000256" key="7">
    <source>
        <dbReference type="ARBA" id="ARBA00043224"/>
    </source>
</evidence>
<dbReference type="GO" id="GO:0046872">
    <property type="term" value="F:metal ion binding"/>
    <property type="evidence" value="ECO:0007669"/>
    <property type="project" value="UniProtKB-KW"/>
</dbReference>
<keyword evidence="4 9" id="KW-0378">Hydrolase</keyword>
<comment type="similarity">
    <text evidence="1">Belongs to the isochorismatase family.</text>
</comment>